<dbReference type="PANTHER" id="PTHR42743:SF22">
    <property type="entry name" value="D-AMINO-ACID TRANSAMINASE, CHLOROPLASTIC"/>
    <property type="match status" value="1"/>
</dbReference>
<dbReference type="Pfam" id="PF01063">
    <property type="entry name" value="Aminotran_4"/>
    <property type="match status" value="1"/>
</dbReference>
<dbReference type="Gene3D" id="3.20.10.10">
    <property type="entry name" value="D-amino Acid Aminotransferase, subunit A, domain 2"/>
    <property type="match status" value="1"/>
</dbReference>
<name>A0A1H0FMZ1_9BACT</name>
<dbReference type="STRING" id="206665.SAMN04488516_11327"/>
<dbReference type="GO" id="GO:0008652">
    <property type="term" value="P:amino acid biosynthetic process"/>
    <property type="evidence" value="ECO:0007669"/>
    <property type="project" value="UniProtKB-ARBA"/>
</dbReference>
<dbReference type="OrthoDB" id="9805628at2"/>
<dbReference type="InterPro" id="IPR050571">
    <property type="entry name" value="Class-IV_PLP-Dep_Aminotrnsfr"/>
</dbReference>
<dbReference type="InterPro" id="IPR043131">
    <property type="entry name" value="BCAT-like_N"/>
</dbReference>
<evidence type="ECO:0000313" key="5">
    <source>
        <dbReference type="Proteomes" id="UP000199602"/>
    </source>
</evidence>
<comment type="similarity">
    <text evidence="2">Belongs to the class-IV pyridoxal-phosphate-dependent aminotransferase family.</text>
</comment>
<dbReference type="Gene3D" id="3.30.470.10">
    <property type="match status" value="1"/>
</dbReference>
<comment type="cofactor">
    <cofactor evidence="1">
        <name>pyridoxal 5'-phosphate</name>
        <dbReference type="ChEBI" id="CHEBI:597326"/>
    </cofactor>
</comment>
<protein>
    <submittedName>
        <fullName evidence="4">Branched-chain amino acid aminotransferase</fullName>
    </submittedName>
</protein>
<organism evidence="4 5">
    <name type="scientific">Desulfonauticus submarinus</name>
    <dbReference type="NCBI Taxonomy" id="206665"/>
    <lineage>
        <taxon>Bacteria</taxon>
        <taxon>Pseudomonadati</taxon>
        <taxon>Thermodesulfobacteriota</taxon>
        <taxon>Desulfovibrionia</taxon>
        <taxon>Desulfovibrionales</taxon>
        <taxon>Desulfonauticaceae</taxon>
        <taxon>Desulfonauticus</taxon>
    </lineage>
</organism>
<dbReference type="SUPFAM" id="SSF56752">
    <property type="entry name" value="D-aminoacid aminotransferase-like PLP-dependent enzymes"/>
    <property type="match status" value="1"/>
</dbReference>
<keyword evidence="5" id="KW-1185">Reference proteome</keyword>
<dbReference type="GO" id="GO:0008483">
    <property type="term" value="F:transaminase activity"/>
    <property type="evidence" value="ECO:0007669"/>
    <property type="project" value="UniProtKB-KW"/>
</dbReference>
<dbReference type="FunFam" id="3.20.10.10:FF:000002">
    <property type="entry name" value="D-alanine aminotransferase"/>
    <property type="match status" value="1"/>
</dbReference>
<proteinExistence type="inferred from homology"/>
<dbReference type="InterPro" id="IPR036038">
    <property type="entry name" value="Aminotransferase-like"/>
</dbReference>
<dbReference type="PANTHER" id="PTHR42743">
    <property type="entry name" value="AMINO-ACID AMINOTRANSFERASE"/>
    <property type="match status" value="1"/>
</dbReference>
<keyword evidence="4" id="KW-0808">Transferase</keyword>
<dbReference type="RefSeq" id="WP_092066195.1">
    <property type="nucleotide sequence ID" value="NZ_FNIN01000013.1"/>
</dbReference>
<accession>A0A1H0FMZ1</accession>
<dbReference type="InterPro" id="IPR043132">
    <property type="entry name" value="BCAT-like_C"/>
</dbReference>
<gene>
    <name evidence="4" type="ORF">SAMN04488516_11327</name>
</gene>
<sequence>MIKVLDTDNYVKEILTKSRPNEKDYLVFYDHRLGVACKNPRLFLIPIDDHLVHRGDGVFETMKFKKRKIYLLKEHLERLKRSAKSIYLDPPCSWEDVERIILEVCKASETDDALISLYLGRGPGGFTTDFRECPYSSFYIVVRKYPYKKESFWEKGVTAFKCDIPAKQSYLAKVKTVDYLPNVLMKREAILKGYDYPLCFDEHGFLAEGSTENVIIVDQQGRVIVPELKNALSGTTLMRALELIKDKFTFLFRPIREEEIYEAKEVILLGTTIDAVSVVRYNDKPIHDVRPGPVSKTIRTLLLQDQKENGVCF</sequence>
<evidence type="ECO:0000313" key="4">
    <source>
        <dbReference type="EMBL" id="SDN96005.1"/>
    </source>
</evidence>
<dbReference type="GO" id="GO:0046394">
    <property type="term" value="P:carboxylic acid biosynthetic process"/>
    <property type="evidence" value="ECO:0007669"/>
    <property type="project" value="UniProtKB-ARBA"/>
</dbReference>
<dbReference type="InterPro" id="IPR001544">
    <property type="entry name" value="Aminotrans_IV"/>
</dbReference>
<dbReference type="AlphaFoldDB" id="A0A1H0FMZ1"/>
<dbReference type="EMBL" id="FNIN01000013">
    <property type="protein sequence ID" value="SDN96005.1"/>
    <property type="molecule type" value="Genomic_DNA"/>
</dbReference>
<evidence type="ECO:0000256" key="2">
    <source>
        <dbReference type="ARBA" id="ARBA00009320"/>
    </source>
</evidence>
<keyword evidence="3" id="KW-0663">Pyridoxal phosphate</keyword>
<dbReference type="Proteomes" id="UP000199602">
    <property type="component" value="Unassembled WGS sequence"/>
</dbReference>
<evidence type="ECO:0000256" key="3">
    <source>
        <dbReference type="ARBA" id="ARBA00022898"/>
    </source>
</evidence>
<keyword evidence="4" id="KW-0032">Aminotransferase</keyword>
<reference evidence="4 5" key="1">
    <citation type="submission" date="2016-10" db="EMBL/GenBank/DDBJ databases">
        <authorList>
            <person name="de Groot N.N."/>
        </authorList>
    </citation>
    <scope>NUCLEOTIDE SEQUENCE [LARGE SCALE GENOMIC DNA]</scope>
    <source>
        <strain evidence="4 5">DSM 15269</strain>
    </source>
</reference>
<evidence type="ECO:0000256" key="1">
    <source>
        <dbReference type="ARBA" id="ARBA00001933"/>
    </source>
</evidence>